<keyword evidence="3" id="KW-0808">Transferase</keyword>
<evidence type="ECO:0000259" key="9">
    <source>
        <dbReference type="PROSITE" id="PS50011"/>
    </source>
</evidence>
<dbReference type="Proteomes" id="UP000664132">
    <property type="component" value="Unassembled WGS sequence"/>
</dbReference>
<comment type="catalytic activity">
    <reaction evidence="8">
        <text>L-seryl-[protein] + ATP = O-phospho-L-seryl-[protein] + ADP + H(+)</text>
        <dbReference type="Rhea" id="RHEA:17989"/>
        <dbReference type="Rhea" id="RHEA-COMP:9863"/>
        <dbReference type="Rhea" id="RHEA-COMP:11604"/>
        <dbReference type="ChEBI" id="CHEBI:15378"/>
        <dbReference type="ChEBI" id="CHEBI:29999"/>
        <dbReference type="ChEBI" id="CHEBI:30616"/>
        <dbReference type="ChEBI" id="CHEBI:83421"/>
        <dbReference type="ChEBI" id="CHEBI:456216"/>
        <dbReference type="EC" id="2.7.11.1"/>
    </reaction>
</comment>
<evidence type="ECO:0000256" key="8">
    <source>
        <dbReference type="ARBA" id="ARBA00048679"/>
    </source>
</evidence>
<evidence type="ECO:0000256" key="3">
    <source>
        <dbReference type="ARBA" id="ARBA00022679"/>
    </source>
</evidence>
<sequence>MWPQSYFELSRLSVLFVVTPKISISGMQAAMVTLHPEVTLHSKGVDTSETAVQERVFDAQAVSRSIKVGSYTTARELAIVMSPLADSDLKGYLVYASDCPENNVLSPIRHWFGCLATAVRYLHLNQIRHRDIKPGNILVHNRQVLLVDFGLAWDWKDAKSSTTSTYCACTRPYAAPEVIRSMKRDTSSDIWSLGCVYFEMATVLKGKRISDLRDFFIKRSDSYHFYNNDSGIAAWIDDMTSLSRVDNKPFLWASKMLQENRRDRPSAATLMPNREFVIMRSAIKLIAIYRLINQALLLDDLPESFKGGTFGDQSGPQPLSDTQRQSPLLLSLQVKVALHCLQCKILEQLLTGLQKLMVLPKSWTSCLFISMCLAFLIERFDIASIERLRLSLRSAMEEGDRADMLKKMRDYSRNVENMAFSRIYQPMSAKMRSRRAICTSTGAVLVHTLGNLRQILDLENAQTATTGPQYSSRHVLSLLALVDHI</sequence>
<proteinExistence type="predicted"/>
<evidence type="ECO:0000256" key="1">
    <source>
        <dbReference type="ARBA" id="ARBA00012513"/>
    </source>
</evidence>
<organism evidence="10 11">
    <name type="scientific">Cadophora malorum</name>
    <dbReference type="NCBI Taxonomy" id="108018"/>
    <lineage>
        <taxon>Eukaryota</taxon>
        <taxon>Fungi</taxon>
        <taxon>Dikarya</taxon>
        <taxon>Ascomycota</taxon>
        <taxon>Pezizomycotina</taxon>
        <taxon>Leotiomycetes</taxon>
        <taxon>Helotiales</taxon>
        <taxon>Ploettnerulaceae</taxon>
        <taxon>Cadophora</taxon>
    </lineage>
</organism>
<dbReference type="InterPro" id="IPR011009">
    <property type="entry name" value="Kinase-like_dom_sf"/>
</dbReference>
<reference evidence="10" key="1">
    <citation type="submission" date="2021-02" db="EMBL/GenBank/DDBJ databases">
        <title>Genome sequence Cadophora malorum strain M34.</title>
        <authorList>
            <person name="Stefanovic E."/>
            <person name="Vu D."/>
            <person name="Scully C."/>
            <person name="Dijksterhuis J."/>
            <person name="Roader J."/>
            <person name="Houbraken J."/>
        </authorList>
    </citation>
    <scope>NUCLEOTIDE SEQUENCE</scope>
    <source>
        <strain evidence="10">M34</strain>
    </source>
</reference>
<evidence type="ECO:0000313" key="10">
    <source>
        <dbReference type="EMBL" id="KAG4421349.1"/>
    </source>
</evidence>
<dbReference type="OrthoDB" id="4062651at2759"/>
<dbReference type="SMART" id="SM00220">
    <property type="entry name" value="S_TKc"/>
    <property type="match status" value="1"/>
</dbReference>
<keyword evidence="11" id="KW-1185">Reference proteome</keyword>
<dbReference type="EC" id="2.7.11.1" evidence="1"/>
<dbReference type="GO" id="GO:0005524">
    <property type="term" value="F:ATP binding"/>
    <property type="evidence" value="ECO:0007669"/>
    <property type="project" value="UniProtKB-KW"/>
</dbReference>
<keyword evidence="6" id="KW-0067">ATP-binding</keyword>
<dbReference type="SUPFAM" id="SSF56112">
    <property type="entry name" value="Protein kinase-like (PK-like)"/>
    <property type="match status" value="1"/>
</dbReference>
<name>A0A8H7WBJ0_9HELO</name>
<evidence type="ECO:0000256" key="2">
    <source>
        <dbReference type="ARBA" id="ARBA00022527"/>
    </source>
</evidence>
<dbReference type="InterPro" id="IPR050660">
    <property type="entry name" value="NEK_Ser/Thr_kinase"/>
</dbReference>
<comment type="catalytic activity">
    <reaction evidence="7">
        <text>L-threonyl-[protein] + ATP = O-phospho-L-threonyl-[protein] + ADP + H(+)</text>
        <dbReference type="Rhea" id="RHEA:46608"/>
        <dbReference type="Rhea" id="RHEA-COMP:11060"/>
        <dbReference type="Rhea" id="RHEA-COMP:11605"/>
        <dbReference type="ChEBI" id="CHEBI:15378"/>
        <dbReference type="ChEBI" id="CHEBI:30013"/>
        <dbReference type="ChEBI" id="CHEBI:30616"/>
        <dbReference type="ChEBI" id="CHEBI:61977"/>
        <dbReference type="ChEBI" id="CHEBI:456216"/>
        <dbReference type="EC" id="2.7.11.1"/>
    </reaction>
</comment>
<feature type="domain" description="Protein kinase" evidence="9">
    <location>
        <begin position="1"/>
        <end position="277"/>
    </location>
</feature>
<dbReference type="GO" id="GO:0004674">
    <property type="term" value="F:protein serine/threonine kinase activity"/>
    <property type="evidence" value="ECO:0007669"/>
    <property type="project" value="UniProtKB-KW"/>
</dbReference>
<dbReference type="InterPro" id="IPR000719">
    <property type="entry name" value="Prot_kinase_dom"/>
</dbReference>
<dbReference type="AlphaFoldDB" id="A0A8H7WBJ0"/>
<dbReference type="Gene3D" id="1.10.510.10">
    <property type="entry name" value="Transferase(Phosphotransferase) domain 1"/>
    <property type="match status" value="1"/>
</dbReference>
<evidence type="ECO:0000256" key="7">
    <source>
        <dbReference type="ARBA" id="ARBA00047899"/>
    </source>
</evidence>
<dbReference type="InterPro" id="IPR008271">
    <property type="entry name" value="Ser/Thr_kinase_AS"/>
</dbReference>
<dbReference type="PANTHER" id="PTHR43671">
    <property type="entry name" value="SERINE/THREONINE-PROTEIN KINASE NEK"/>
    <property type="match status" value="1"/>
</dbReference>
<gene>
    <name evidence="10" type="ORF">IFR04_005532</name>
</gene>
<keyword evidence="5" id="KW-0418">Kinase</keyword>
<protein>
    <recommendedName>
        <fullName evidence="1">non-specific serine/threonine protein kinase</fullName>
        <ecNumber evidence="1">2.7.11.1</ecNumber>
    </recommendedName>
</protein>
<evidence type="ECO:0000256" key="4">
    <source>
        <dbReference type="ARBA" id="ARBA00022741"/>
    </source>
</evidence>
<evidence type="ECO:0000256" key="5">
    <source>
        <dbReference type="ARBA" id="ARBA00022777"/>
    </source>
</evidence>
<evidence type="ECO:0000256" key="6">
    <source>
        <dbReference type="ARBA" id="ARBA00022840"/>
    </source>
</evidence>
<dbReference type="PROSITE" id="PS50011">
    <property type="entry name" value="PROTEIN_KINASE_DOM"/>
    <property type="match status" value="1"/>
</dbReference>
<dbReference type="EMBL" id="JAFJYH010000067">
    <property type="protein sequence ID" value="KAG4421349.1"/>
    <property type="molecule type" value="Genomic_DNA"/>
</dbReference>
<comment type="caution">
    <text evidence="10">The sequence shown here is derived from an EMBL/GenBank/DDBJ whole genome shotgun (WGS) entry which is preliminary data.</text>
</comment>
<dbReference type="CDD" id="cd00180">
    <property type="entry name" value="PKc"/>
    <property type="match status" value="1"/>
</dbReference>
<dbReference type="PANTHER" id="PTHR43671:SF98">
    <property type="entry name" value="SERINE_THREONINE-PROTEIN KINASE NEK11"/>
    <property type="match status" value="1"/>
</dbReference>
<accession>A0A8H7WBJ0</accession>
<dbReference type="Pfam" id="PF00069">
    <property type="entry name" value="Pkinase"/>
    <property type="match status" value="1"/>
</dbReference>
<evidence type="ECO:0000313" key="11">
    <source>
        <dbReference type="Proteomes" id="UP000664132"/>
    </source>
</evidence>
<keyword evidence="4" id="KW-0547">Nucleotide-binding</keyword>
<dbReference type="PROSITE" id="PS00108">
    <property type="entry name" value="PROTEIN_KINASE_ST"/>
    <property type="match status" value="1"/>
</dbReference>
<keyword evidence="2" id="KW-0723">Serine/threonine-protein kinase</keyword>
<dbReference type="GO" id="GO:0005634">
    <property type="term" value="C:nucleus"/>
    <property type="evidence" value="ECO:0007669"/>
    <property type="project" value="TreeGrafter"/>
</dbReference>